<dbReference type="EMBL" id="JADCNL010000001">
    <property type="protein sequence ID" value="KAG0499883.1"/>
    <property type="molecule type" value="Genomic_DNA"/>
</dbReference>
<proteinExistence type="predicted"/>
<evidence type="ECO:0000313" key="2">
    <source>
        <dbReference type="EMBL" id="KAG0499883.1"/>
    </source>
</evidence>
<accession>A0A835S4A7</accession>
<organism evidence="3 5">
    <name type="scientific">Vanilla planifolia</name>
    <name type="common">Vanilla</name>
    <dbReference type="NCBI Taxonomy" id="51239"/>
    <lineage>
        <taxon>Eukaryota</taxon>
        <taxon>Viridiplantae</taxon>
        <taxon>Streptophyta</taxon>
        <taxon>Embryophyta</taxon>
        <taxon>Tracheophyta</taxon>
        <taxon>Spermatophyta</taxon>
        <taxon>Magnoliopsida</taxon>
        <taxon>Liliopsida</taxon>
        <taxon>Asparagales</taxon>
        <taxon>Orchidaceae</taxon>
        <taxon>Vanilloideae</taxon>
        <taxon>Vanilleae</taxon>
        <taxon>Vanilla</taxon>
    </lineage>
</organism>
<feature type="compositionally biased region" description="Polar residues" evidence="1">
    <location>
        <begin position="7"/>
        <end position="22"/>
    </location>
</feature>
<reference evidence="4 5" key="1">
    <citation type="journal article" date="2020" name="Nat. Food">
        <title>A phased Vanilla planifolia genome enables genetic improvement of flavour and production.</title>
        <authorList>
            <person name="Hasing T."/>
            <person name="Tang H."/>
            <person name="Brym M."/>
            <person name="Khazi F."/>
            <person name="Huang T."/>
            <person name="Chambers A.H."/>
        </authorList>
    </citation>
    <scope>NUCLEOTIDE SEQUENCE [LARGE SCALE GENOMIC DNA]</scope>
    <source>
        <tissue evidence="3">Leaf</tissue>
    </source>
</reference>
<keyword evidence="4" id="KW-1185">Reference proteome</keyword>
<feature type="region of interest" description="Disordered" evidence="1">
    <location>
        <begin position="1"/>
        <end position="22"/>
    </location>
</feature>
<evidence type="ECO:0000256" key="1">
    <source>
        <dbReference type="SAM" id="MobiDB-lite"/>
    </source>
</evidence>
<evidence type="ECO:0000313" key="3">
    <source>
        <dbReference type="EMBL" id="KAG0504065.1"/>
    </source>
</evidence>
<dbReference type="Proteomes" id="UP000639772">
    <property type="component" value="Chromosome 1"/>
</dbReference>
<name>A0A835S4A7_VANPL</name>
<gene>
    <name evidence="3" type="ORF">HPP92_004137</name>
    <name evidence="2" type="ORF">HPP92_004574</name>
</gene>
<evidence type="ECO:0000313" key="5">
    <source>
        <dbReference type="Proteomes" id="UP000639772"/>
    </source>
</evidence>
<evidence type="ECO:0000313" key="4">
    <source>
        <dbReference type="Proteomes" id="UP000636800"/>
    </source>
</evidence>
<protein>
    <submittedName>
        <fullName evidence="3">Uncharacterized protein</fullName>
    </submittedName>
</protein>
<comment type="caution">
    <text evidence="3">The sequence shown here is derived from an EMBL/GenBank/DDBJ whole genome shotgun (WGS) entry which is preliminary data.</text>
</comment>
<dbReference type="EMBL" id="JADCNM010000001">
    <property type="protein sequence ID" value="KAG0504065.1"/>
    <property type="molecule type" value="Genomic_DNA"/>
</dbReference>
<sequence>MAPNLPKGSNPSSSDPDQNTSFIHEMHNLSTWELISFLKSFYRRSEFALAAQILTSKKKP</sequence>
<dbReference type="AlphaFoldDB" id="A0A835S4A7"/>
<dbReference type="Proteomes" id="UP000636800">
    <property type="component" value="Chromosome 1"/>
</dbReference>